<evidence type="ECO:0000256" key="7">
    <source>
        <dbReference type="PROSITE-ProRule" id="PRU00703"/>
    </source>
</evidence>
<dbReference type="InterPro" id="IPR016169">
    <property type="entry name" value="FAD-bd_PCMH_sub2"/>
</dbReference>
<dbReference type="FunFam" id="3.10.580.10:FF:000002">
    <property type="entry name" value="Magnesium/cobalt efflux protein CorC"/>
    <property type="match status" value="1"/>
</dbReference>
<dbReference type="AlphaFoldDB" id="A0A0M4DJR2"/>
<keyword evidence="5 7" id="KW-0129">CBS domain</keyword>
<comment type="subcellular location">
    <subcellularLocation>
        <location evidence="1">Membrane</location>
        <topology evidence="1">Multi-pass membrane protein</topology>
    </subcellularLocation>
</comment>
<dbReference type="GO" id="GO:0050660">
    <property type="term" value="F:flavin adenine dinucleotide binding"/>
    <property type="evidence" value="ECO:0007669"/>
    <property type="project" value="InterPro"/>
</dbReference>
<dbReference type="PATRIC" id="fig|1603606.3.peg.3163"/>
<evidence type="ECO:0000256" key="5">
    <source>
        <dbReference type="ARBA" id="ARBA00023122"/>
    </source>
</evidence>
<evidence type="ECO:0000256" key="4">
    <source>
        <dbReference type="ARBA" id="ARBA00022989"/>
    </source>
</evidence>
<feature type="domain" description="CBS" evidence="10">
    <location>
        <begin position="270"/>
        <end position="327"/>
    </location>
</feature>
<dbReference type="Pfam" id="PF01595">
    <property type="entry name" value="CNNM"/>
    <property type="match status" value="1"/>
</dbReference>
<proteinExistence type="predicted"/>
<dbReference type="SMART" id="SM00116">
    <property type="entry name" value="CBS"/>
    <property type="match status" value="2"/>
</dbReference>
<dbReference type="Gene3D" id="3.30.465.10">
    <property type="match status" value="1"/>
</dbReference>
<dbReference type="Gene3D" id="3.10.580.10">
    <property type="entry name" value="CBS-domain"/>
    <property type="match status" value="1"/>
</dbReference>
<dbReference type="SUPFAM" id="SSF54631">
    <property type="entry name" value="CBS-domain pair"/>
    <property type="match status" value="1"/>
</dbReference>
<feature type="transmembrane region" description="Helical" evidence="9">
    <location>
        <begin position="131"/>
        <end position="152"/>
    </location>
</feature>
<evidence type="ECO:0000313" key="13">
    <source>
        <dbReference type="Proteomes" id="UP000057158"/>
    </source>
</evidence>
<dbReference type="InterPro" id="IPR002550">
    <property type="entry name" value="CNNM"/>
</dbReference>
<evidence type="ECO:0000256" key="8">
    <source>
        <dbReference type="PROSITE-ProRule" id="PRU01193"/>
    </source>
</evidence>
<dbReference type="PANTHER" id="PTHR22777:SF17">
    <property type="entry name" value="UPF0053 PROTEIN SLL0260"/>
    <property type="match status" value="1"/>
</dbReference>
<dbReference type="InterPro" id="IPR046342">
    <property type="entry name" value="CBS_dom_sf"/>
</dbReference>
<dbReference type="SMART" id="SM01091">
    <property type="entry name" value="CorC_HlyC"/>
    <property type="match status" value="1"/>
</dbReference>
<gene>
    <name evidence="12" type="ORF">DSOUD_2934</name>
</gene>
<feature type="domain" description="CNNM transmembrane" evidence="11">
    <location>
        <begin position="1"/>
        <end position="187"/>
    </location>
</feature>
<evidence type="ECO:0000256" key="2">
    <source>
        <dbReference type="ARBA" id="ARBA00022692"/>
    </source>
</evidence>
<dbReference type="SUPFAM" id="SSF56176">
    <property type="entry name" value="FAD-binding/transporter-associated domain-like"/>
    <property type="match status" value="1"/>
</dbReference>
<organism evidence="12 13">
    <name type="scientific">Desulfuromonas soudanensis</name>
    <dbReference type="NCBI Taxonomy" id="1603606"/>
    <lineage>
        <taxon>Bacteria</taxon>
        <taxon>Pseudomonadati</taxon>
        <taxon>Thermodesulfobacteriota</taxon>
        <taxon>Desulfuromonadia</taxon>
        <taxon>Desulfuromonadales</taxon>
        <taxon>Desulfuromonadaceae</taxon>
        <taxon>Desulfuromonas</taxon>
    </lineage>
</organism>
<protein>
    <recommendedName>
        <fullName evidence="14">Transporter</fullName>
    </recommendedName>
</protein>
<feature type="transmembrane region" description="Helical" evidence="9">
    <location>
        <begin position="61"/>
        <end position="88"/>
    </location>
</feature>
<dbReference type="PROSITE" id="PS51371">
    <property type="entry name" value="CBS"/>
    <property type="match status" value="2"/>
</dbReference>
<feature type="domain" description="CBS" evidence="10">
    <location>
        <begin position="206"/>
        <end position="267"/>
    </location>
</feature>
<dbReference type="RefSeq" id="WP_053551657.1">
    <property type="nucleotide sequence ID" value="NZ_CP010802.1"/>
</dbReference>
<evidence type="ECO:0000256" key="6">
    <source>
        <dbReference type="ARBA" id="ARBA00023136"/>
    </source>
</evidence>
<keyword evidence="4 8" id="KW-1133">Transmembrane helix</keyword>
<dbReference type="Proteomes" id="UP000057158">
    <property type="component" value="Chromosome"/>
</dbReference>
<dbReference type="PROSITE" id="PS51846">
    <property type="entry name" value="CNNM"/>
    <property type="match status" value="1"/>
</dbReference>
<dbReference type="KEGG" id="des:DSOUD_2934"/>
<dbReference type="InterPro" id="IPR036318">
    <property type="entry name" value="FAD-bd_PCMH-like_sf"/>
</dbReference>
<evidence type="ECO:0000256" key="1">
    <source>
        <dbReference type="ARBA" id="ARBA00004141"/>
    </source>
</evidence>
<keyword evidence="6 8" id="KW-0472">Membrane</keyword>
<evidence type="ECO:0000259" key="10">
    <source>
        <dbReference type="PROSITE" id="PS51371"/>
    </source>
</evidence>
<dbReference type="OrthoDB" id="9798188at2"/>
<evidence type="ECO:0008006" key="14">
    <source>
        <dbReference type="Google" id="ProtNLM"/>
    </source>
</evidence>
<evidence type="ECO:0000313" key="12">
    <source>
        <dbReference type="EMBL" id="ALC17662.1"/>
    </source>
</evidence>
<evidence type="ECO:0000256" key="3">
    <source>
        <dbReference type="ARBA" id="ARBA00022737"/>
    </source>
</evidence>
<dbReference type="EMBL" id="CP010802">
    <property type="protein sequence ID" value="ALC17662.1"/>
    <property type="molecule type" value="Genomic_DNA"/>
</dbReference>
<dbReference type="CDD" id="cd04590">
    <property type="entry name" value="CBS_pair_CorC_HlyC_assoc"/>
    <property type="match status" value="1"/>
</dbReference>
<dbReference type="Pfam" id="PF00571">
    <property type="entry name" value="CBS"/>
    <property type="match status" value="2"/>
</dbReference>
<evidence type="ECO:0000256" key="9">
    <source>
        <dbReference type="SAM" id="Phobius"/>
    </source>
</evidence>
<keyword evidence="2 8" id="KW-0812">Transmembrane</keyword>
<dbReference type="Pfam" id="PF03471">
    <property type="entry name" value="CorC_HlyC"/>
    <property type="match status" value="1"/>
</dbReference>
<evidence type="ECO:0000259" key="11">
    <source>
        <dbReference type="PROSITE" id="PS51846"/>
    </source>
</evidence>
<feature type="transmembrane region" description="Helical" evidence="9">
    <location>
        <begin position="6"/>
        <end position="24"/>
    </location>
</feature>
<feature type="transmembrane region" description="Helical" evidence="9">
    <location>
        <begin position="94"/>
        <end position="111"/>
    </location>
</feature>
<name>A0A0M4DJR2_9BACT</name>
<dbReference type="InterPro" id="IPR000644">
    <property type="entry name" value="CBS_dom"/>
</dbReference>
<accession>A0A0M4DJR2</accession>
<dbReference type="PANTHER" id="PTHR22777">
    <property type="entry name" value="HEMOLYSIN-RELATED"/>
    <property type="match status" value="1"/>
</dbReference>
<dbReference type="GO" id="GO:0005886">
    <property type="term" value="C:plasma membrane"/>
    <property type="evidence" value="ECO:0007669"/>
    <property type="project" value="TreeGrafter"/>
</dbReference>
<dbReference type="InterPro" id="IPR005170">
    <property type="entry name" value="Transptr-assoc_dom"/>
</dbReference>
<keyword evidence="3" id="KW-0677">Repeat</keyword>
<dbReference type="STRING" id="1603606.DSOUD_2934"/>
<sequence>MTDDQLLHLLGLAVLFVLSAFFSGSETALLSIDKLRVAYLVEKRHRGADLLNVLLKHPDRLLGTILVGNNLVNIAASVYATSFLVGLYGARGEILTILILTPLLLIFSEVCPKTYSARYPEKVSFAVLRPIYLFMGLLTPVVWVVTGLSRLLTHFIKGEEARPIISEDEIRSMITVGEKTGVVAKEQRRMLHGVFELSQIRVRDVMIPRTEMVGIEVGSTFAETLMLVQQAHHSRFPVYEGDFDRLIGIIHSKDILNFVGCPEGFSLRDIVRPPYFVPESKRIETLLQSFRRKRVHMAVVVDEYGGVEGIVTLEDIFEEIVGEIQDEYDVEEVLFREIAPRHYLVDGSASLRTINRRFGIHLTEEHSNTLAGFLLRTLGRIPQEGESCESAGTVFTVRKVLDRRVEEIEMILPEPPLSG</sequence>
<keyword evidence="13" id="KW-1185">Reference proteome</keyword>
<dbReference type="InterPro" id="IPR044751">
    <property type="entry name" value="Ion_transp-like_CBS"/>
</dbReference>
<reference evidence="12 13" key="1">
    <citation type="submission" date="2015-07" db="EMBL/GenBank/DDBJ databases">
        <title>Isolation and Genomic Characterization of a Novel Halophilic Metal-Reducing Deltaproteobacterium from the Deep Subsurface.</title>
        <authorList>
            <person name="Badalamenti J.P."/>
            <person name="Summers Z.M."/>
            <person name="Gralnick J.A."/>
            <person name="Bond D.R."/>
        </authorList>
    </citation>
    <scope>NUCLEOTIDE SEQUENCE [LARGE SCALE GENOMIC DNA]</scope>
    <source>
        <strain evidence="12 13">WTL</strain>
    </source>
</reference>